<dbReference type="Gene3D" id="3.30.160.60">
    <property type="entry name" value="Classic Zinc Finger"/>
    <property type="match status" value="4"/>
</dbReference>
<keyword evidence="6" id="KW-0805">Transcription regulation</keyword>
<organism evidence="11 12">
    <name type="scientific">Meganyctiphanes norvegica</name>
    <name type="common">Northern krill</name>
    <name type="synonym">Thysanopoda norvegica</name>
    <dbReference type="NCBI Taxonomy" id="48144"/>
    <lineage>
        <taxon>Eukaryota</taxon>
        <taxon>Metazoa</taxon>
        <taxon>Ecdysozoa</taxon>
        <taxon>Arthropoda</taxon>
        <taxon>Crustacea</taxon>
        <taxon>Multicrustacea</taxon>
        <taxon>Malacostraca</taxon>
        <taxon>Eumalacostraca</taxon>
        <taxon>Eucarida</taxon>
        <taxon>Euphausiacea</taxon>
        <taxon>Euphausiidae</taxon>
        <taxon>Meganyctiphanes</taxon>
    </lineage>
</organism>
<evidence type="ECO:0000256" key="1">
    <source>
        <dbReference type="ARBA" id="ARBA00004123"/>
    </source>
</evidence>
<evidence type="ECO:0000313" key="11">
    <source>
        <dbReference type="EMBL" id="CAL4130345.1"/>
    </source>
</evidence>
<evidence type="ECO:0000256" key="3">
    <source>
        <dbReference type="ARBA" id="ARBA00022737"/>
    </source>
</evidence>
<evidence type="ECO:0000256" key="6">
    <source>
        <dbReference type="ARBA" id="ARBA00023015"/>
    </source>
</evidence>
<dbReference type="FunFam" id="3.30.160.60:FF:000012">
    <property type="entry name" value="RB-associated KRAB zinc finger protein-like"/>
    <property type="match status" value="1"/>
</dbReference>
<proteinExistence type="predicted"/>
<keyword evidence="8" id="KW-0539">Nucleus</keyword>
<dbReference type="FunFam" id="3.30.160.60:FF:000446">
    <property type="entry name" value="Zinc finger protein"/>
    <property type="match status" value="1"/>
</dbReference>
<gene>
    <name evidence="11" type="ORF">MNOR_LOCUS26476</name>
</gene>
<dbReference type="PANTHER" id="PTHR16515:SF49">
    <property type="entry name" value="GASTRULA ZINC FINGER PROTEIN XLCGF49.1-LIKE-RELATED"/>
    <property type="match status" value="1"/>
</dbReference>
<feature type="domain" description="C2H2-type" evidence="10">
    <location>
        <begin position="101"/>
        <end position="128"/>
    </location>
</feature>
<evidence type="ECO:0000256" key="2">
    <source>
        <dbReference type="ARBA" id="ARBA00022723"/>
    </source>
</evidence>
<dbReference type="GO" id="GO:0008270">
    <property type="term" value="F:zinc ion binding"/>
    <property type="evidence" value="ECO:0007669"/>
    <property type="project" value="UniProtKB-KW"/>
</dbReference>
<evidence type="ECO:0000256" key="5">
    <source>
        <dbReference type="ARBA" id="ARBA00022833"/>
    </source>
</evidence>
<evidence type="ECO:0000313" key="12">
    <source>
        <dbReference type="Proteomes" id="UP001497623"/>
    </source>
</evidence>
<sequence length="208" mass="24705">MNQETEIKIEQDMSHSSHFALQKSMNKDVKITIKEELEVIENEKPVQSQNIEEVIIEEIATKVERVHMKNDKKELEIYEEPMEFKRENIFSKHQIKYTRQHQCNQCEKSFHKKGRLICHIRTHTGEKPYQCNQCKKAFSLKGNLKSHLRTHTGEKPYPCTHCENTFSTRTVLKRHLMTHTREKPYQCSHCDKSYTQKCLFKSTLGDTH</sequence>
<dbReference type="Pfam" id="PF13894">
    <property type="entry name" value="zf-C2H2_4"/>
    <property type="match status" value="1"/>
</dbReference>
<evidence type="ECO:0000256" key="8">
    <source>
        <dbReference type="ARBA" id="ARBA00023242"/>
    </source>
</evidence>
<keyword evidence="12" id="KW-1185">Reference proteome</keyword>
<feature type="domain" description="C2H2-type" evidence="10">
    <location>
        <begin position="129"/>
        <end position="156"/>
    </location>
</feature>
<name>A0AAV2RNC7_MEGNR</name>
<evidence type="ECO:0000256" key="9">
    <source>
        <dbReference type="PROSITE-ProRule" id="PRU00042"/>
    </source>
</evidence>
<reference evidence="11 12" key="1">
    <citation type="submission" date="2024-05" db="EMBL/GenBank/DDBJ databases">
        <authorList>
            <person name="Wallberg A."/>
        </authorList>
    </citation>
    <scope>NUCLEOTIDE SEQUENCE [LARGE SCALE GENOMIC DNA]</scope>
</reference>
<dbReference type="InterPro" id="IPR036236">
    <property type="entry name" value="Znf_C2H2_sf"/>
</dbReference>
<keyword evidence="3" id="KW-0677">Repeat</keyword>
<comment type="caution">
    <text evidence="11">The sequence shown here is derived from an EMBL/GenBank/DDBJ whole genome shotgun (WGS) entry which is preliminary data.</text>
</comment>
<protein>
    <recommendedName>
        <fullName evidence="10">C2H2-type domain-containing protein</fullName>
    </recommendedName>
</protein>
<dbReference type="Pfam" id="PF00096">
    <property type="entry name" value="zf-C2H2"/>
    <property type="match status" value="1"/>
</dbReference>
<dbReference type="InterPro" id="IPR013087">
    <property type="entry name" value="Znf_C2H2_type"/>
</dbReference>
<dbReference type="PANTHER" id="PTHR16515">
    <property type="entry name" value="PR DOMAIN ZINC FINGER PROTEIN"/>
    <property type="match status" value="1"/>
</dbReference>
<dbReference type="SUPFAM" id="SSF57667">
    <property type="entry name" value="beta-beta-alpha zinc fingers"/>
    <property type="match status" value="2"/>
</dbReference>
<dbReference type="GO" id="GO:0005634">
    <property type="term" value="C:nucleus"/>
    <property type="evidence" value="ECO:0007669"/>
    <property type="project" value="UniProtKB-SubCell"/>
</dbReference>
<keyword evidence="7" id="KW-0804">Transcription</keyword>
<dbReference type="SMART" id="SM00355">
    <property type="entry name" value="ZnF_C2H2"/>
    <property type="match status" value="4"/>
</dbReference>
<evidence type="ECO:0000256" key="7">
    <source>
        <dbReference type="ARBA" id="ARBA00023163"/>
    </source>
</evidence>
<keyword evidence="2" id="KW-0479">Metal-binding</keyword>
<dbReference type="GO" id="GO:0010468">
    <property type="term" value="P:regulation of gene expression"/>
    <property type="evidence" value="ECO:0007669"/>
    <property type="project" value="TreeGrafter"/>
</dbReference>
<evidence type="ECO:0000256" key="4">
    <source>
        <dbReference type="ARBA" id="ARBA00022771"/>
    </source>
</evidence>
<dbReference type="Proteomes" id="UP001497623">
    <property type="component" value="Unassembled WGS sequence"/>
</dbReference>
<dbReference type="PROSITE" id="PS00028">
    <property type="entry name" value="ZINC_FINGER_C2H2_1"/>
    <property type="match status" value="3"/>
</dbReference>
<dbReference type="PROSITE" id="PS50157">
    <property type="entry name" value="ZINC_FINGER_C2H2_2"/>
    <property type="match status" value="3"/>
</dbReference>
<keyword evidence="5" id="KW-0862">Zinc</keyword>
<dbReference type="EMBL" id="CAXKWB010026511">
    <property type="protein sequence ID" value="CAL4130345.1"/>
    <property type="molecule type" value="Genomic_DNA"/>
</dbReference>
<dbReference type="FunFam" id="3.30.160.60:FF:000912">
    <property type="entry name" value="Zinc finger protein 660"/>
    <property type="match status" value="1"/>
</dbReference>
<dbReference type="AlphaFoldDB" id="A0AAV2RNC7"/>
<dbReference type="InterPro" id="IPR050331">
    <property type="entry name" value="Zinc_finger"/>
</dbReference>
<feature type="domain" description="C2H2-type" evidence="10">
    <location>
        <begin position="157"/>
        <end position="184"/>
    </location>
</feature>
<comment type="subcellular location">
    <subcellularLocation>
        <location evidence="1">Nucleus</location>
    </subcellularLocation>
</comment>
<evidence type="ECO:0000259" key="10">
    <source>
        <dbReference type="PROSITE" id="PS50157"/>
    </source>
</evidence>
<keyword evidence="4 9" id="KW-0863">Zinc-finger</keyword>
<accession>A0AAV2RNC7</accession>